<gene>
    <name evidence="7" type="ORF">EKN56_09985</name>
</gene>
<dbReference type="InterPro" id="IPR036937">
    <property type="entry name" value="Adhesion_dom_fimbrial_sf"/>
</dbReference>
<evidence type="ECO:0000256" key="3">
    <source>
        <dbReference type="ARBA" id="ARBA00022729"/>
    </source>
</evidence>
<dbReference type="Proteomes" id="UP000293154">
    <property type="component" value="Chromosome"/>
</dbReference>
<keyword evidence="3 5" id="KW-0732">Signal</keyword>
<keyword evidence="8" id="KW-1185">Reference proteome</keyword>
<accession>A0A411WKM9</accession>
<dbReference type="InterPro" id="IPR050263">
    <property type="entry name" value="Bact_Fimbrial_Adh_Pro"/>
</dbReference>
<protein>
    <submittedName>
        <fullName evidence="7">Type 1 fimbrial protein</fullName>
    </submittedName>
</protein>
<sequence>MKKYLFLVLVFFSSITEVHAICERAWLTDIATSNLTLPKNIVVESRNYNGGEVIYSSGWPGSRPSSAQINNCGDNYVVGFYYMNPPQANGTPVGDMIFPTGLTGLGVRIYTMNQAGPYDYIRAIDNSFQPGDGRAGHKLNNPSYHLELVATGGPISSGILSFGSPIARVDFRESPGSTLGESSVGSQLTVSTSVITVKAMGCNVTGSPVNLPMGNIKLSDFDSNTKVGSASAALTLNCEPGTNVSLSVAAPQVTSGDTANNTVIALTNAGSPGVASNVGVQLGLQSSVYNTNSNGLPLNTPIALATSKRTRDGDGTDSVTGGAPASIPMTITATYYKTADPVGPGLANATGTLNFTYN</sequence>
<comment type="subcellular location">
    <subcellularLocation>
        <location evidence="1">Fimbrium</location>
    </subcellularLocation>
</comment>
<dbReference type="OrthoDB" id="6622839at2"/>
<dbReference type="GO" id="GO:0009289">
    <property type="term" value="C:pilus"/>
    <property type="evidence" value="ECO:0007669"/>
    <property type="project" value="UniProtKB-SubCell"/>
</dbReference>
<dbReference type="SUPFAM" id="SSF49401">
    <property type="entry name" value="Bacterial adhesins"/>
    <property type="match status" value="1"/>
</dbReference>
<dbReference type="PANTHER" id="PTHR33420:SF12">
    <property type="entry name" value="FIMBRIN-LIKE PROTEIN FIMI-RELATED"/>
    <property type="match status" value="1"/>
</dbReference>
<dbReference type="PANTHER" id="PTHR33420">
    <property type="entry name" value="FIMBRIAL SUBUNIT ELFA-RELATED"/>
    <property type="match status" value="1"/>
</dbReference>
<keyword evidence="4" id="KW-0281">Fimbrium</keyword>
<name>A0A411WKM9_9GAMM</name>
<feature type="domain" description="Fimbrial-type adhesion" evidence="6">
    <location>
        <begin position="196"/>
        <end position="357"/>
    </location>
</feature>
<comment type="similarity">
    <text evidence="2">Belongs to the fimbrial protein family.</text>
</comment>
<feature type="chain" id="PRO_5019219146" evidence="5">
    <location>
        <begin position="21"/>
        <end position="358"/>
    </location>
</feature>
<proteinExistence type="inferred from homology"/>
<evidence type="ECO:0000313" key="8">
    <source>
        <dbReference type="Proteomes" id="UP000293154"/>
    </source>
</evidence>
<dbReference type="InterPro" id="IPR008966">
    <property type="entry name" value="Adhesion_dom_sf"/>
</dbReference>
<dbReference type="NCBIfam" id="NF011820">
    <property type="entry name" value="PRK15292.1"/>
    <property type="match status" value="1"/>
</dbReference>
<evidence type="ECO:0000256" key="5">
    <source>
        <dbReference type="SAM" id="SignalP"/>
    </source>
</evidence>
<dbReference type="InterPro" id="IPR000259">
    <property type="entry name" value="Adhesion_dom_fimbrial"/>
</dbReference>
<dbReference type="EMBL" id="CP034752">
    <property type="protein sequence ID" value="QBH96707.1"/>
    <property type="molecule type" value="Genomic_DNA"/>
</dbReference>
<dbReference type="KEGG" id="prag:EKN56_09985"/>
<organism evidence="7 8">
    <name type="scientific">Limnobaculum zhutongyuii</name>
    <dbReference type="NCBI Taxonomy" id="2498113"/>
    <lineage>
        <taxon>Bacteria</taxon>
        <taxon>Pseudomonadati</taxon>
        <taxon>Pseudomonadota</taxon>
        <taxon>Gammaproteobacteria</taxon>
        <taxon>Enterobacterales</taxon>
        <taxon>Budviciaceae</taxon>
        <taxon>Limnobaculum</taxon>
    </lineage>
</organism>
<dbReference type="GO" id="GO:0043709">
    <property type="term" value="P:cell adhesion involved in single-species biofilm formation"/>
    <property type="evidence" value="ECO:0007669"/>
    <property type="project" value="TreeGrafter"/>
</dbReference>
<dbReference type="RefSeq" id="WP_130591644.1">
    <property type="nucleotide sequence ID" value="NZ_CP034752.1"/>
</dbReference>
<evidence type="ECO:0000256" key="4">
    <source>
        <dbReference type="ARBA" id="ARBA00023263"/>
    </source>
</evidence>
<feature type="signal peptide" evidence="5">
    <location>
        <begin position="1"/>
        <end position="20"/>
    </location>
</feature>
<dbReference type="Gene3D" id="2.60.40.1090">
    <property type="entry name" value="Fimbrial-type adhesion domain"/>
    <property type="match status" value="1"/>
</dbReference>
<dbReference type="AlphaFoldDB" id="A0A411WKM9"/>
<evidence type="ECO:0000256" key="1">
    <source>
        <dbReference type="ARBA" id="ARBA00004561"/>
    </source>
</evidence>
<dbReference type="Gene3D" id="2.60.40.3310">
    <property type="match status" value="1"/>
</dbReference>
<evidence type="ECO:0000313" key="7">
    <source>
        <dbReference type="EMBL" id="QBH96707.1"/>
    </source>
</evidence>
<evidence type="ECO:0000259" key="6">
    <source>
        <dbReference type="Pfam" id="PF00419"/>
    </source>
</evidence>
<evidence type="ECO:0000256" key="2">
    <source>
        <dbReference type="ARBA" id="ARBA00006671"/>
    </source>
</evidence>
<reference evidence="7 8" key="1">
    <citation type="submission" date="2019-03" db="EMBL/GenBank/DDBJ databases">
        <title>Pragia sp. nov. isolated from the gut tract of Carduelis flavirostris.</title>
        <authorList>
            <person name="Ge Y."/>
        </authorList>
    </citation>
    <scope>NUCLEOTIDE SEQUENCE [LARGE SCALE GENOMIC DNA]</scope>
    <source>
        <strain evidence="7 8">CF-458</strain>
    </source>
</reference>
<dbReference type="Pfam" id="PF00419">
    <property type="entry name" value="Fimbrial"/>
    <property type="match status" value="1"/>
</dbReference>